<dbReference type="Proteomes" id="UP000217076">
    <property type="component" value="Unassembled WGS sequence"/>
</dbReference>
<dbReference type="InterPro" id="IPR036760">
    <property type="entry name" value="SspB-like_sf"/>
</dbReference>
<name>A0A1G7ZEB4_9PROT</name>
<gene>
    <name evidence="2" type="ORF">SAMN05421742_10483</name>
</gene>
<dbReference type="RefSeq" id="WP_245689343.1">
    <property type="nucleotide sequence ID" value="NZ_FNCV01000004.1"/>
</dbReference>
<protein>
    <recommendedName>
        <fullName evidence="4">Stringent starvation protein B</fullName>
    </recommendedName>
</protein>
<dbReference type="AlphaFoldDB" id="A0A1G7ZEB4"/>
<evidence type="ECO:0000256" key="1">
    <source>
        <dbReference type="SAM" id="MobiDB-lite"/>
    </source>
</evidence>
<evidence type="ECO:0000313" key="2">
    <source>
        <dbReference type="EMBL" id="SDH06979.1"/>
    </source>
</evidence>
<dbReference type="STRING" id="83401.SAMN05421742_10483"/>
<reference evidence="3" key="1">
    <citation type="submission" date="2016-10" db="EMBL/GenBank/DDBJ databases">
        <authorList>
            <person name="Varghese N."/>
            <person name="Submissions S."/>
        </authorList>
    </citation>
    <scope>NUCLEOTIDE SEQUENCE [LARGE SCALE GENOMIC DNA]</scope>
    <source>
        <strain evidence="3">930I</strain>
    </source>
</reference>
<dbReference type="EMBL" id="FNCV01000004">
    <property type="protein sequence ID" value="SDH06979.1"/>
    <property type="molecule type" value="Genomic_DNA"/>
</dbReference>
<dbReference type="SUPFAM" id="SSF101738">
    <property type="entry name" value="SspB-like"/>
    <property type="match status" value="1"/>
</dbReference>
<feature type="region of interest" description="Disordered" evidence="1">
    <location>
        <begin position="163"/>
        <end position="212"/>
    </location>
</feature>
<organism evidence="2 3">
    <name type="scientific">Roseospirillum parvum</name>
    <dbReference type="NCBI Taxonomy" id="83401"/>
    <lineage>
        <taxon>Bacteria</taxon>
        <taxon>Pseudomonadati</taxon>
        <taxon>Pseudomonadota</taxon>
        <taxon>Alphaproteobacteria</taxon>
        <taxon>Rhodospirillales</taxon>
        <taxon>Rhodospirillaceae</taxon>
        <taxon>Roseospirillum</taxon>
    </lineage>
</organism>
<proteinExistence type="predicted"/>
<dbReference type="Gene3D" id="2.30.30.220">
    <property type="entry name" value="SspB-like"/>
    <property type="match status" value="1"/>
</dbReference>
<keyword evidence="3" id="KW-1185">Reference proteome</keyword>
<evidence type="ECO:0008006" key="4">
    <source>
        <dbReference type="Google" id="ProtNLM"/>
    </source>
</evidence>
<evidence type="ECO:0000313" key="3">
    <source>
        <dbReference type="Proteomes" id="UP000217076"/>
    </source>
</evidence>
<accession>A0A1G7ZEB4</accession>
<dbReference type="Pfam" id="PF04386">
    <property type="entry name" value="SspB"/>
    <property type="match status" value="1"/>
</dbReference>
<sequence>MLSDHIDGFSYERMVEDALRGVLREALMVTARQGLPGQHHFYITFLTGHSDVDIPPELKAGHPEEMTIVLQNKFWDLDVNELGFAVTLSFNQLNKRLVVPFAAVTAFADPHAKFGLQFHAEGAEGWDDEDDDATADATAGATADLGDDEAMRAISQEDINQLLAFDRPAAPRRERAAATPGAGEADADSADSEGSNVVTLDAFRHHGNSGKK</sequence>
<dbReference type="InterPro" id="IPR007481">
    <property type="entry name" value="SspB"/>
</dbReference>